<dbReference type="SUPFAM" id="SSF53335">
    <property type="entry name" value="S-adenosyl-L-methionine-dependent methyltransferases"/>
    <property type="match status" value="1"/>
</dbReference>
<dbReference type="InterPro" id="IPR029063">
    <property type="entry name" value="SAM-dependent_MTases_sf"/>
</dbReference>
<dbReference type="SUPFAM" id="SSF46785">
    <property type="entry name" value="Winged helix' DNA-binding domain"/>
    <property type="match status" value="1"/>
</dbReference>
<sequence>MERNLSNENFEFVEAVANLYNLALGFQKSMSLKCAMDLGIADAIKNHGQPMTLSQLQLALSLPTTKTPHLYRLMRMLRHVGFLLEKGDGVGTEAVYGLTPISCLLLKSEETFSMFPAMSCILDSIVVNPSQHLGEWFKQDGQQKPFELAHDCTFWDMTNKNPNFNQMFNIGMERTNRYFVNLFVKNASDTFKGVRSLVDVGGGTGALAKGIVENFPHIECTVLDLPQVVQSFPNEGLVKFVSGDMFNFIPPADMVILKWILHDWCDEDCIKILKRCKEAIPSREAGGKVILIEVVIGSTPSKICQETHLLSDMLMLTTFTGAERDELHWQKLFSEAGFDSYQITHSLGFYSVIEIYP</sequence>
<dbReference type="GO" id="GO:0008171">
    <property type="term" value="F:O-methyltransferase activity"/>
    <property type="evidence" value="ECO:0007669"/>
    <property type="project" value="InterPro"/>
</dbReference>
<dbReference type="Pfam" id="PF08100">
    <property type="entry name" value="Dimerisation"/>
    <property type="match status" value="1"/>
</dbReference>
<gene>
    <name evidence="7" type="ORF">LUZ63_004013</name>
</gene>
<evidence type="ECO:0008006" key="9">
    <source>
        <dbReference type="Google" id="ProtNLM"/>
    </source>
</evidence>
<keyword evidence="8" id="KW-1185">Reference proteome</keyword>
<accession>A0A9Q0HZ93</accession>
<name>A0A9Q0HZ93_9POAL</name>
<dbReference type="Gene3D" id="1.10.10.10">
    <property type="entry name" value="Winged helix-like DNA-binding domain superfamily/Winged helix DNA-binding domain"/>
    <property type="match status" value="1"/>
</dbReference>
<evidence type="ECO:0000256" key="3">
    <source>
        <dbReference type="ARBA" id="ARBA00022691"/>
    </source>
</evidence>
<dbReference type="CDD" id="cd02440">
    <property type="entry name" value="AdoMet_MTases"/>
    <property type="match status" value="1"/>
</dbReference>
<dbReference type="InterPro" id="IPR036390">
    <property type="entry name" value="WH_DNA-bd_sf"/>
</dbReference>
<dbReference type="Pfam" id="PF00891">
    <property type="entry name" value="Methyltransf_2"/>
    <property type="match status" value="1"/>
</dbReference>
<dbReference type="EMBL" id="JAMQYH010000001">
    <property type="protein sequence ID" value="KAJ1704234.1"/>
    <property type="molecule type" value="Genomic_DNA"/>
</dbReference>
<dbReference type="GO" id="GO:0032259">
    <property type="term" value="P:methylation"/>
    <property type="evidence" value="ECO:0007669"/>
    <property type="project" value="UniProtKB-KW"/>
</dbReference>
<dbReference type="InterPro" id="IPR016461">
    <property type="entry name" value="COMT-like"/>
</dbReference>
<feature type="domain" description="O-methyltransferase dimerisation" evidence="6">
    <location>
        <begin position="21"/>
        <end position="108"/>
    </location>
</feature>
<protein>
    <recommendedName>
        <fullName evidence="9">O-methyltransferase</fullName>
    </recommendedName>
</protein>
<dbReference type="GO" id="GO:0008757">
    <property type="term" value="F:S-adenosylmethionine-dependent methyltransferase activity"/>
    <property type="evidence" value="ECO:0007669"/>
    <property type="project" value="UniProtKB-ARBA"/>
</dbReference>
<keyword evidence="2" id="KW-0808">Transferase</keyword>
<evidence type="ECO:0000256" key="1">
    <source>
        <dbReference type="ARBA" id="ARBA00022603"/>
    </source>
</evidence>
<comment type="caution">
    <text evidence="7">The sequence shown here is derived from an EMBL/GenBank/DDBJ whole genome shotgun (WGS) entry which is preliminary data.</text>
</comment>
<feature type="domain" description="O-methyltransferase C-terminal" evidence="5">
    <location>
        <begin position="131"/>
        <end position="338"/>
    </location>
</feature>
<keyword evidence="1" id="KW-0489">Methyltransferase</keyword>
<dbReference type="PIRSF" id="PIRSF005739">
    <property type="entry name" value="O-mtase"/>
    <property type="match status" value="1"/>
</dbReference>
<dbReference type="OrthoDB" id="1712360at2759"/>
<dbReference type="Proteomes" id="UP001151287">
    <property type="component" value="Unassembled WGS sequence"/>
</dbReference>
<evidence type="ECO:0000256" key="2">
    <source>
        <dbReference type="ARBA" id="ARBA00022679"/>
    </source>
</evidence>
<evidence type="ECO:0000313" key="8">
    <source>
        <dbReference type="Proteomes" id="UP001151287"/>
    </source>
</evidence>
<feature type="active site" description="Proton acceptor" evidence="4">
    <location>
        <position position="262"/>
    </location>
</feature>
<dbReference type="InterPro" id="IPR036388">
    <property type="entry name" value="WH-like_DNA-bd_sf"/>
</dbReference>
<keyword evidence="3" id="KW-0949">S-adenosyl-L-methionine</keyword>
<evidence type="ECO:0000259" key="6">
    <source>
        <dbReference type="Pfam" id="PF08100"/>
    </source>
</evidence>
<dbReference type="PANTHER" id="PTHR11746">
    <property type="entry name" value="O-METHYLTRANSFERASE"/>
    <property type="match status" value="1"/>
</dbReference>
<evidence type="ECO:0000313" key="7">
    <source>
        <dbReference type="EMBL" id="KAJ1704234.1"/>
    </source>
</evidence>
<dbReference type="PROSITE" id="PS51683">
    <property type="entry name" value="SAM_OMT_II"/>
    <property type="match status" value="1"/>
</dbReference>
<evidence type="ECO:0000259" key="5">
    <source>
        <dbReference type="Pfam" id="PF00891"/>
    </source>
</evidence>
<dbReference type="FunFam" id="3.40.50.150:FF:000057">
    <property type="entry name" value="O-methyltransferase ZRP4"/>
    <property type="match status" value="1"/>
</dbReference>
<evidence type="ECO:0000256" key="4">
    <source>
        <dbReference type="PIRSR" id="PIRSR005739-1"/>
    </source>
</evidence>
<dbReference type="Gene3D" id="3.40.50.150">
    <property type="entry name" value="Vaccinia Virus protein VP39"/>
    <property type="match status" value="1"/>
</dbReference>
<proteinExistence type="predicted"/>
<reference evidence="7" key="1">
    <citation type="journal article" date="2022" name="Cell">
        <title>Repeat-based holocentromeres influence genome architecture and karyotype evolution.</title>
        <authorList>
            <person name="Hofstatter P.G."/>
            <person name="Thangavel G."/>
            <person name="Lux T."/>
            <person name="Neumann P."/>
            <person name="Vondrak T."/>
            <person name="Novak P."/>
            <person name="Zhang M."/>
            <person name="Costa L."/>
            <person name="Castellani M."/>
            <person name="Scott A."/>
            <person name="Toegelov H."/>
            <person name="Fuchs J."/>
            <person name="Mata-Sucre Y."/>
            <person name="Dias Y."/>
            <person name="Vanzela A.L.L."/>
            <person name="Huettel B."/>
            <person name="Almeida C.C.S."/>
            <person name="Simkova H."/>
            <person name="Souza G."/>
            <person name="Pedrosa-Harand A."/>
            <person name="Macas J."/>
            <person name="Mayer K.F.X."/>
            <person name="Houben A."/>
            <person name="Marques A."/>
        </authorList>
    </citation>
    <scope>NUCLEOTIDE SEQUENCE</scope>
    <source>
        <strain evidence="7">RhyBre1mFocal</strain>
    </source>
</reference>
<dbReference type="InterPro" id="IPR012967">
    <property type="entry name" value="COMT_dimerisation"/>
</dbReference>
<dbReference type="AlphaFoldDB" id="A0A9Q0HZ93"/>
<organism evidence="7 8">
    <name type="scientific">Rhynchospora breviuscula</name>
    <dbReference type="NCBI Taxonomy" id="2022672"/>
    <lineage>
        <taxon>Eukaryota</taxon>
        <taxon>Viridiplantae</taxon>
        <taxon>Streptophyta</taxon>
        <taxon>Embryophyta</taxon>
        <taxon>Tracheophyta</taxon>
        <taxon>Spermatophyta</taxon>
        <taxon>Magnoliopsida</taxon>
        <taxon>Liliopsida</taxon>
        <taxon>Poales</taxon>
        <taxon>Cyperaceae</taxon>
        <taxon>Cyperoideae</taxon>
        <taxon>Rhynchosporeae</taxon>
        <taxon>Rhynchospora</taxon>
    </lineage>
</organism>
<dbReference type="InterPro" id="IPR001077">
    <property type="entry name" value="COMT_C"/>
</dbReference>
<dbReference type="GO" id="GO:0046983">
    <property type="term" value="F:protein dimerization activity"/>
    <property type="evidence" value="ECO:0007669"/>
    <property type="project" value="InterPro"/>
</dbReference>